<keyword evidence="4" id="KW-0812">Transmembrane</keyword>
<dbReference type="Proteomes" id="UP000192472">
    <property type="component" value="Unassembled WGS sequence"/>
</dbReference>
<dbReference type="InterPro" id="IPR037066">
    <property type="entry name" value="Plug_dom_sf"/>
</dbReference>
<evidence type="ECO:0000256" key="1">
    <source>
        <dbReference type="ARBA" id="ARBA00004442"/>
    </source>
</evidence>
<name>A0A1W2GD21_REIFA</name>
<reference evidence="5 6" key="1">
    <citation type="submission" date="2017-04" db="EMBL/GenBank/DDBJ databases">
        <authorList>
            <person name="Afonso C.L."/>
            <person name="Miller P.J."/>
            <person name="Scott M.A."/>
            <person name="Spackman E."/>
            <person name="Goraichik I."/>
            <person name="Dimitrov K.M."/>
            <person name="Suarez D.L."/>
            <person name="Swayne D.E."/>
        </authorList>
    </citation>
    <scope>NUCLEOTIDE SEQUENCE [LARGE SCALE GENOMIC DNA]</scope>
    <source>
        <strain evidence="5 6">DSM 26133</strain>
    </source>
</reference>
<organism evidence="5 6">
    <name type="scientific">Reichenbachiella faecimaris</name>
    <dbReference type="NCBI Taxonomy" id="692418"/>
    <lineage>
        <taxon>Bacteria</taxon>
        <taxon>Pseudomonadati</taxon>
        <taxon>Bacteroidota</taxon>
        <taxon>Cytophagia</taxon>
        <taxon>Cytophagales</taxon>
        <taxon>Reichenbachiellaceae</taxon>
        <taxon>Reichenbachiella</taxon>
    </lineage>
</organism>
<evidence type="ECO:0000313" key="6">
    <source>
        <dbReference type="Proteomes" id="UP000192472"/>
    </source>
</evidence>
<evidence type="ECO:0000256" key="4">
    <source>
        <dbReference type="SAM" id="Phobius"/>
    </source>
</evidence>
<proteinExistence type="predicted"/>
<dbReference type="AlphaFoldDB" id="A0A1W2GD21"/>
<keyword evidence="3" id="KW-0998">Cell outer membrane</keyword>
<accession>A0A1W2GD21</accession>
<feature type="transmembrane region" description="Helical" evidence="4">
    <location>
        <begin position="12"/>
        <end position="34"/>
    </location>
</feature>
<dbReference type="InterPro" id="IPR036942">
    <property type="entry name" value="Beta-barrel_TonB_sf"/>
</dbReference>
<comment type="subcellular location">
    <subcellularLocation>
        <location evidence="1">Cell outer membrane</location>
    </subcellularLocation>
</comment>
<dbReference type="InterPro" id="IPR008969">
    <property type="entry name" value="CarboxyPept-like_regulatory"/>
</dbReference>
<keyword evidence="6" id="KW-1185">Reference proteome</keyword>
<keyword evidence="2 4" id="KW-0472">Membrane</keyword>
<dbReference type="SUPFAM" id="SSF49464">
    <property type="entry name" value="Carboxypeptidase regulatory domain-like"/>
    <property type="match status" value="1"/>
</dbReference>
<dbReference type="SUPFAM" id="SSF56935">
    <property type="entry name" value="Porins"/>
    <property type="match status" value="1"/>
</dbReference>
<keyword evidence="5" id="KW-0675">Receptor</keyword>
<evidence type="ECO:0000256" key="2">
    <source>
        <dbReference type="ARBA" id="ARBA00023136"/>
    </source>
</evidence>
<dbReference type="Gene3D" id="2.170.130.10">
    <property type="entry name" value="TonB-dependent receptor, plug domain"/>
    <property type="match status" value="1"/>
</dbReference>
<dbReference type="Gene3D" id="2.60.40.1120">
    <property type="entry name" value="Carboxypeptidase-like, regulatory domain"/>
    <property type="match status" value="1"/>
</dbReference>
<dbReference type="Pfam" id="PF13715">
    <property type="entry name" value="CarbopepD_reg_2"/>
    <property type="match status" value="1"/>
</dbReference>
<dbReference type="STRING" id="692418.SAMN04488029_2072"/>
<gene>
    <name evidence="5" type="ORF">SAMN04488029_2072</name>
</gene>
<sequence>MINPTIGIPTHLITFSLGHFIVAIISGFPHIRLLEMVKQEFLMINPLKSRLNQSVLCAKFILRFPRFIQKISQLSHFETIKRKPQSYFRVYNENSKPETMNKKLIVAVGLLVALLSLKAKAQTQTVKGQILDAQAEYPLFGATVGLIGSDPYHGTVADADGYFKLENVPIGRQALMIQYLGYKNQTIPNVLVTTGKEVVLQIKLEESVEKMEEIVVTADANKDLPINELAKVSARTFSLEEVTRFSGGRNDVARMAASFAGVSAPDDSRNDIVVRGNSPSGLLWRIEGMPVATVNHYNTVGATGGPVSALNTNLLRNSDFMTGAFPSEYGNANAAVFDVNFRNGNTDKYEFTGQLSAFSGLEFMAEGPMKKDNNSSFVASYRYGIARFAAPGTSAVPIYHDFSFKANLGDSKIGRFEIFGLGGLSSIDFFGDEIDETDLFANPNEDAYVDSDLGVLGLSHLIRLNKTTYLKTILGVSATTNNYYQDNIVRDNTGNTLMKYRSTNVDNTEIRYNFSSTFNKKFNASWSLRAGIVAELYDANFFVEDRDNQAGIPDANNDGVPDDFRLIRDFKDQYLVSQGFAQVEYNVTDQLSITGGFHGQYHSFTESSIIEPRAALSWQFDPAQRLSVAYGLHAQAVPSPILFYEEEVSPGNYEMTNDGLGFTKSHHVVLAYDRNLGPSWRLKAETYYQYIFDVPVEQIASSYSILNEGADFVFEEKGSLVNEGIGKNYGAEITLEKFFSNNYYLLMTTSVFDSKYEGSDGVERNTAFNNHFVYNVLFGKEWKFGKGNKNAWTFDTKLTTSGGKPYTPIDLDGTRNNAGDEVRFEDEAYTMRYGNYFRWDVKFGVRINSAKKSVSHQFFVDLQNVTNRKNEFVKRYNEVTDEINVVEQIGFFPDILYRIQF</sequence>
<dbReference type="EMBL" id="FWYF01000002">
    <property type="protein sequence ID" value="SMD34555.1"/>
    <property type="molecule type" value="Genomic_DNA"/>
</dbReference>
<keyword evidence="4" id="KW-1133">Transmembrane helix</keyword>
<dbReference type="Gene3D" id="2.40.170.20">
    <property type="entry name" value="TonB-dependent receptor, beta-barrel domain"/>
    <property type="match status" value="1"/>
</dbReference>
<dbReference type="GO" id="GO:0009279">
    <property type="term" value="C:cell outer membrane"/>
    <property type="evidence" value="ECO:0007669"/>
    <property type="project" value="UniProtKB-SubCell"/>
</dbReference>
<evidence type="ECO:0000313" key="5">
    <source>
        <dbReference type="EMBL" id="SMD34555.1"/>
    </source>
</evidence>
<evidence type="ECO:0000256" key="3">
    <source>
        <dbReference type="ARBA" id="ARBA00023237"/>
    </source>
</evidence>
<protein>
    <submittedName>
        <fullName evidence="5">Outer membrane receptor proteins, mostly Fe transport</fullName>
    </submittedName>
</protein>